<accession>A0A8E5KAV6</accession>
<reference evidence="2" key="1">
    <citation type="journal article" date="2021" name="Pharmaceuticals (Basel)">
        <title>epsilon(2)-Phages Are Naturally Bred and Have a Vastly Improved Host Range in Staphylococcus aureus over Wild Type Phages.</title>
        <authorList>
            <person name="Saez Moreno D."/>
            <person name="Visram Z."/>
            <person name="Mutti M."/>
            <person name="Restrepo-Cordoba M."/>
            <person name="Hartmann S."/>
            <person name="Kremers A.I."/>
            <person name="Tisakova L."/>
            <person name="Schertler S."/>
            <person name="Wittmann J."/>
            <person name="Kalali B."/>
            <person name="Monecke S."/>
            <person name="Ehricht R."/>
            <person name="Resch G."/>
            <person name="Corsini L."/>
        </authorList>
    </citation>
    <scope>NUCLEOTIDE SEQUENCE</scope>
</reference>
<proteinExistence type="predicted"/>
<feature type="transmembrane region" description="Helical" evidence="1">
    <location>
        <begin position="6"/>
        <end position="27"/>
    </location>
</feature>
<keyword evidence="1" id="KW-0472">Membrane</keyword>
<evidence type="ECO:0000256" key="1">
    <source>
        <dbReference type="SAM" id="Phobius"/>
    </source>
</evidence>
<dbReference type="EMBL" id="MW546071">
    <property type="protein sequence ID" value="QVD57666.1"/>
    <property type="molecule type" value="Genomic_DNA"/>
</dbReference>
<sequence>MSLFSTVLIYTIIYISIIILVVVNVIVKEKRLNNAKQLLIQVKKDIINNLKKGDMND</sequence>
<gene>
    <name evidence="2" type="ORF">PM56_121</name>
</gene>
<evidence type="ECO:0000313" key="2">
    <source>
        <dbReference type="EMBL" id="QVD57666.1"/>
    </source>
</evidence>
<name>A0A8E5KAV6_9CAUD</name>
<keyword evidence="1" id="KW-1133">Transmembrane helix</keyword>
<protein>
    <submittedName>
        <fullName evidence="2">Uncharacterized protein</fullName>
    </submittedName>
</protein>
<organism evidence="2 3">
    <name type="scientific">Staphylococcus phage PM56</name>
    <dbReference type="NCBI Taxonomy" id="2834980"/>
    <lineage>
        <taxon>Viruses</taxon>
        <taxon>Duplodnaviria</taxon>
        <taxon>Heunggongvirae</taxon>
        <taxon>Uroviricota</taxon>
        <taxon>Caudoviricetes</taxon>
        <taxon>Herelleviridae</taxon>
        <taxon>Twortvirinae</taxon>
        <taxon>Silviavirus</taxon>
        <taxon>Silviavirus remus</taxon>
    </lineage>
</organism>
<keyword evidence="1" id="KW-0812">Transmembrane</keyword>
<dbReference type="Proteomes" id="UP000676717">
    <property type="component" value="Segment"/>
</dbReference>
<evidence type="ECO:0000313" key="3">
    <source>
        <dbReference type="Proteomes" id="UP000676717"/>
    </source>
</evidence>